<dbReference type="EMBL" id="OX460343">
    <property type="protein sequence ID" value="CAI9180633.1"/>
    <property type="molecule type" value="Genomic_DNA"/>
</dbReference>
<organism evidence="1 2">
    <name type="scientific">Rangifer tarandus platyrhynchus</name>
    <name type="common">Svalbard reindeer</name>
    <dbReference type="NCBI Taxonomy" id="3082113"/>
    <lineage>
        <taxon>Eukaryota</taxon>
        <taxon>Metazoa</taxon>
        <taxon>Chordata</taxon>
        <taxon>Craniata</taxon>
        <taxon>Vertebrata</taxon>
        <taxon>Euteleostomi</taxon>
        <taxon>Mammalia</taxon>
        <taxon>Eutheria</taxon>
        <taxon>Laurasiatheria</taxon>
        <taxon>Artiodactyla</taxon>
        <taxon>Ruminantia</taxon>
        <taxon>Pecora</taxon>
        <taxon>Cervidae</taxon>
        <taxon>Odocoileinae</taxon>
        <taxon>Rangifer</taxon>
    </lineage>
</organism>
<proteinExistence type="predicted"/>
<evidence type="ECO:0000313" key="1">
    <source>
        <dbReference type="EMBL" id="CAI9180633.1"/>
    </source>
</evidence>
<protein>
    <submittedName>
        <fullName evidence="1">Uncharacterized protein</fullName>
    </submittedName>
</protein>
<gene>
    <name evidence="1" type="ORF">MRATA1EN1_LOCUS29595</name>
</gene>
<sequence>MPKPMAENRCSVYHPKGLSTLLSLGDLNKFTRIKISASSSKAHTGKDEYAFHLNTLLPSHVHTHFFIEAQRDNVTYLPKVTQIGNRLVPKFADFTYAALVL</sequence>
<reference evidence="1" key="1">
    <citation type="submission" date="2023-04" db="EMBL/GenBank/DDBJ databases">
        <authorList>
            <consortium name="ELIXIR-Norway"/>
        </authorList>
    </citation>
    <scope>NUCLEOTIDE SEQUENCE [LARGE SCALE GENOMIC DNA]</scope>
</reference>
<accession>A0ABN9A741</accession>
<keyword evidence="2" id="KW-1185">Reference proteome</keyword>
<dbReference type="Proteomes" id="UP001176941">
    <property type="component" value="Chromosome X"/>
</dbReference>
<evidence type="ECO:0000313" key="2">
    <source>
        <dbReference type="Proteomes" id="UP001176941"/>
    </source>
</evidence>
<name>A0ABN9A741_RANTA</name>